<name>A0A1D7QMX4_9SPHI</name>
<accession>A0A1D7QMX4</accession>
<protein>
    <submittedName>
        <fullName evidence="1">Uncharacterized protein</fullName>
    </submittedName>
</protein>
<dbReference type="RefSeq" id="WP_069381673.1">
    <property type="nucleotide sequence ID" value="NZ_CP017141.1"/>
</dbReference>
<sequence>MLYKEIPVASNGEVRYFNFDTAKNEFGQVGKVWSENMTLEVDQHFAAIDGNMSEKWIPPVIKKLRQILGYEKEYDHFWRSK</sequence>
<reference evidence="1 2" key="1">
    <citation type="submission" date="2016-08" db="EMBL/GenBank/DDBJ databases">
        <authorList>
            <person name="Seilhamer J.J."/>
        </authorList>
    </citation>
    <scope>NUCLEOTIDE SEQUENCE [LARGE SCALE GENOMIC DNA]</scope>
    <source>
        <strain evidence="1 2">DX4</strain>
    </source>
</reference>
<dbReference type="AlphaFoldDB" id="A0A1D7QMX4"/>
<organism evidence="1 2">
    <name type="scientific">Pedobacter steynii</name>
    <dbReference type="NCBI Taxonomy" id="430522"/>
    <lineage>
        <taxon>Bacteria</taxon>
        <taxon>Pseudomonadati</taxon>
        <taxon>Bacteroidota</taxon>
        <taxon>Sphingobacteriia</taxon>
        <taxon>Sphingobacteriales</taxon>
        <taxon>Sphingobacteriaceae</taxon>
        <taxon>Pedobacter</taxon>
    </lineage>
</organism>
<dbReference type="KEGG" id="psty:BFS30_24330"/>
<evidence type="ECO:0000313" key="1">
    <source>
        <dbReference type="EMBL" id="AOM80011.1"/>
    </source>
</evidence>
<dbReference type="Proteomes" id="UP000094313">
    <property type="component" value="Chromosome"/>
</dbReference>
<proteinExistence type="predicted"/>
<evidence type="ECO:0000313" key="2">
    <source>
        <dbReference type="Proteomes" id="UP000094313"/>
    </source>
</evidence>
<keyword evidence="2" id="KW-1185">Reference proteome</keyword>
<dbReference type="EMBL" id="CP017141">
    <property type="protein sequence ID" value="AOM80011.1"/>
    <property type="molecule type" value="Genomic_DNA"/>
</dbReference>
<gene>
    <name evidence="1" type="ORF">BFS30_24330</name>
</gene>